<reference evidence="2 3" key="1">
    <citation type="journal article" date="2017" name="BMC Microbiol.">
        <title>Comparative genomics of Enterococcus spp. isolated from bovine feces.</title>
        <authorList>
            <person name="Beukers A.G."/>
            <person name="Zaheer R."/>
            <person name="Goji N."/>
            <person name="Amoako K.K."/>
            <person name="Chaves A.V."/>
            <person name="Ward M.P."/>
            <person name="McAllister T.A."/>
        </authorList>
    </citation>
    <scope>NUCLEOTIDE SEQUENCE [LARGE SCALE GENOMIC DNA]</scope>
    <source>
        <strain evidence="2 3">F1129D 143</strain>
    </source>
</reference>
<comment type="caution">
    <text evidence="2">The sequence shown here is derived from an EMBL/GenBank/DDBJ whole genome shotgun (WGS) entry which is preliminary data.</text>
</comment>
<feature type="transmembrane region" description="Helical" evidence="1">
    <location>
        <begin position="12"/>
        <end position="30"/>
    </location>
</feature>
<proteinExistence type="predicted"/>
<sequence length="210" mass="23627">MLSLSNKVCTKITVIFLVCSICSILLLMMSRVGEEHGFALFSNYQEISGIFFYYLCCLFSGLSLIFSTGVRSKELKWLIIVGHFGCIYIVGLFWISLMIIQGFIFVLAIMAYLLVSIQLMKTKNQKRVAIVCLGLPMGLSTGFFIKLNYDLLTSGDYWSTLGFVILLSFSGLVGLILAANLDNTNRKAKWFLLGINYVFAVYFHIVLLLL</sequence>
<feature type="transmembrane region" description="Helical" evidence="1">
    <location>
        <begin position="190"/>
        <end position="209"/>
    </location>
</feature>
<evidence type="ECO:0000256" key="1">
    <source>
        <dbReference type="SAM" id="Phobius"/>
    </source>
</evidence>
<dbReference type="RefSeq" id="WP_179134212.1">
    <property type="nucleotide sequence ID" value="NZ_MJEA01000003.1"/>
</dbReference>
<organism evidence="2 3">
    <name type="scientific">Enterococcus villorum</name>
    <dbReference type="NCBI Taxonomy" id="112904"/>
    <lineage>
        <taxon>Bacteria</taxon>
        <taxon>Bacillati</taxon>
        <taxon>Bacillota</taxon>
        <taxon>Bacilli</taxon>
        <taxon>Lactobacillales</taxon>
        <taxon>Enterococcaceae</taxon>
        <taxon>Enterococcus</taxon>
    </lineage>
</organism>
<dbReference type="AlphaFoldDB" id="A0A1V8YDM4"/>
<feature type="transmembrane region" description="Helical" evidence="1">
    <location>
        <begin position="50"/>
        <end position="70"/>
    </location>
</feature>
<gene>
    <name evidence="2" type="ORF">BH747_04745</name>
</gene>
<accession>A0A1V8YDM4</accession>
<feature type="transmembrane region" description="Helical" evidence="1">
    <location>
        <begin position="103"/>
        <end position="120"/>
    </location>
</feature>
<feature type="transmembrane region" description="Helical" evidence="1">
    <location>
        <begin position="77"/>
        <end position="97"/>
    </location>
</feature>
<keyword evidence="1" id="KW-0812">Transmembrane</keyword>
<dbReference type="Proteomes" id="UP000192477">
    <property type="component" value="Unassembled WGS sequence"/>
</dbReference>
<keyword evidence="1" id="KW-1133">Transmembrane helix</keyword>
<name>A0A1V8YDM4_9ENTE</name>
<evidence type="ECO:0000313" key="3">
    <source>
        <dbReference type="Proteomes" id="UP000192477"/>
    </source>
</evidence>
<protein>
    <submittedName>
        <fullName evidence="2">Uncharacterized protein</fullName>
    </submittedName>
</protein>
<feature type="transmembrane region" description="Helical" evidence="1">
    <location>
        <begin position="127"/>
        <end position="145"/>
    </location>
</feature>
<keyword evidence="1" id="KW-0472">Membrane</keyword>
<dbReference type="STRING" id="112904.BH747_04745"/>
<feature type="transmembrane region" description="Helical" evidence="1">
    <location>
        <begin position="157"/>
        <end position="178"/>
    </location>
</feature>
<dbReference type="EMBL" id="MJEA01000003">
    <property type="protein sequence ID" value="OQO70714.1"/>
    <property type="molecule type" value="Genomic_DNA"/>
</dbReference>
<evidence type="ECO:0000313" key="2">
    <source>
        <dbReference type="EMBL" id="OQO70714.1"/>
    </source>
</evidence>